<dbReference type="InterPro" id="IPR003010">
    <property type="entry name" value="C-N_Hydrolase"/>
</dbReference>
<proteinExistence type="predicted"/>
<comment type="caution">
    <text evidence="2">The sequence shown here is derived from an EMBL/GenBank/DDBJ whole genome shotgun (WGS) entry which is preliminary data.</text>
</comment>
<dbReference type="InterPro" id="IPR052737">
    <property type="entry name" value="Omega-amidase_YafV"/>
</dbReference>
<dbReference type="SUPFAM" id="SSF56317">
    <property type="entry name" value="Carbon-nitrogen hydrolase"/>
    <property type="match status" value="1"/>
</dbReference>
<protein>
    <submittedName>
        <fullName evidence="2">Carbon-nitrogen family hydrolase</fullName>
    </submittedName>
</protein>
<evidence type="ECO:0000313" key="3">
    <source>
        <dbReference type="Proteomes" id="UP000598633"/>
    </source>
</evidence>
<feature type="domain" description="CN hydrolase" evidence="1">
    <location>
        <begin position="1"/>
        <end position="233"/>
    </location>
</feature>
<evidence type="ECO:0000313" key="2">
    <source>
        <dbReference type="EMBL" id="MBD3869932.1"/>
    </source>
</evidence>
<dbReference type="Pfam" id="PF00795">
    <property type="entry name" value="CN_hydrolase"/>
    <property type="match status" value="1"/>
</dbReference>
<dbReference type="PROSITE" id="PS50263">
    <property type="entry name" value="CN_HYDROLASE"/>
    <property type="match status" value="1"/>
</dbReference>
<dbReference type="AlphaFoldDB" id="A0A8J6Y4E2"/>
<organism evidence="2 3">
    <name type="scientific">Candidatus Sulfomarinibacter kjeldsenii</name>
    <dbReference type="NCBI Taxonomy" id="2885994"/>
    <lineage>
        <taxon>Bacteria</taxon>
        <taxon>Pseudomonadati</taxon>
        <taxon>Acidobacteriota</taxon>
        <taxon>Thermoanaerobaculia</taxon>
        <taxon>Thermoanaerobaculales</taxon>
        <taxon>Candidatus Sulfomarinibacteraceae</taxon>
        <taxon>Candidatus Sulfomarinibacter</taxon>
    </lineage>
</organism>
<gene>
    <name evidence="2" type="ORF">IFJ97_01065</name>
</gene>
<keyword evidence="2" id="KW-0378">Hydrolase</keyword>
<accession>A0A8J6Y4E2</accession>
<reference evidence="2 3" key="1">
    <citation type="submission" date="2020-08" db="EMBL/GenBank/DDBJ databases">
        <title>Acidobacteriota in marine sediments use diverse sulfur dissimilation pathways.</title>
        <authorList>
            <person name="Wasmund K."/>
        </authorList>
    </citation>
    <scope>NUCLEOTIDE SEQUENCE [LARGE SCALE GENOMIC DNA]</scope>
    <source>
        <strain evidence="2">MAG AM3-A</strain>
    </source>
</reference>
<dbReference type="EMBL" id="JACXWA010000013">
    <property type="protein sequence ID" value="MBD3869932.1"/>
    <property type="molecule type" value="Genomic_DNA"/>
</dbReference>
<dbReference type="GO" id="GO:0106008">
    <property type="term" value="F:2-oxoglutaramate amidase activity"/>
    <property type="evidence" value="ECO:0007669"/>
    <property type="project" value="TreeGrafter"/>
</dbReference>
<name>A0A8J6Y4E2_9BACT</name>
<dbReference type="PANTHER" id="PTHR47799">
    <property type="entry name" value="OMEGA-AMIDASE YAFV"/>
    <property type="match status" value="1"/>
</dbReference>
<evidence type="ECO:0000259" key="1">
    <source>
        <dbReference type="PROSITE" id="PS50263"/>
    </source>
</evidence>
<dbReference type="PANTHER" id="PTHR47799:SF1">
    <property type="entry name" value="OMEGA-AMIDASE YAFV"/>
    <property type="match status" value="1"/>
</dbReference>
<dbReference type="Proteomes" id="UP000598633">
    <property type="component" value="Unassembled WGS sequence"/>
</dbReference>
<dbReference type="InterPro" id="IPR036526">
    <property type="entry name" value="C-N_Hydrolase_sf"/>
</dbReference>
<dbReference type="Gene3D" id="3.60.110.10">
    <property type="entry name" value="Carbon-nitrogen hydrolase"/>
    <property type="match status" value="1"/>
</dbReference>
<sequence length="261" mass="29214">MIVAGLQFDIAWENPEENFNRVAPLARRATEKGAEVIVLPEMFATGFSMRAEEMAVHAATIHEFITDLARRHGVWVIAGYAEPGEKRPANSCSVIAPDGREVLHYRKIHPFSLAGEPDHFEAGESLHTVEIGGVRVTPLICYDLRFPELFRASAMTTDLFVVIANWPKHRSHAWRTLLAARAIDDQAWVLGVNRVGEVDGYDHGGDTSILDPWGMVVATLAEETGIVTGEIDPTVVRNAREKYLFLADRRPDLYRRLEDED</sequence>
<dbReference type="GO" id="GO:0050152">
    <property type="term" value="F:omega-amidase activity"/>
    <property type="evidence" value="ECO:0007669"/>
    <property type="project" value="TreeGrafter"/>
</dbReference>